<reference evidence="2" key="2">
    <citation type="submission" date="2015-08" db="EMBL/GenBank/DDBJ databases">
        <title>Draft Genome Sequence of a Heterotrophic Facultative Anaerobic Bacterium Ardenticatena maritima Strain 110S.</title>
        <authorList>
            <person name="Kawaichi S."/>
            <person name="Yoshida T."/>
            <person name="Sako Y."/>
            <person name="Nakamura R."/>
        </authorList>
    </citation>
    <scope>NUCLEOTIDE SEQUENCE [LARGE SCALE GENOMIC DNA]</scope>
    <source>
        <strain evidence="2">110S</strain>
    </source>
</reference>
<dbReference type="EMBL" id="BBZA01000138">
    <property type="protein sequence ID" value="GAP63375.1"/>
    <property type="molecule type" value="Genomic_DNA"/>
</dbReference>
<dbReference type="AlphaFoldDB" id="A0A0M8K7J5"/>
<sequence length="65" mass="7662">MTWAAGSIACRHQEANRSTFKPALIAFWSGRLQKLEAYTAWVETHYIFDRYFGRSHPVYRRAPNE</sequence>
<accession>A0A0M8K7J5</accession>
<comment type="caution">
    <text evidence="1">The sequence shown here is derived from an EMBL/GenBank/DDBJ whole genome shotgun (WGS) entry which is preliminary data.</text>
</comment>
<reference evidence="1 2" key="1">
    <citation type="journal article" date="2015" name="Genome Announc.">
        <title>Draft Genome Sequence of a Heterotrophic Facultative Anaerobic Thermophilic Bacterium, Ardenticatena maritima Strain 110ST.</title>
        <authorList>
            <person name="Kawaichi S."/>
            <person name="Yoshida T."/>
            <person name="Sako Y."/>
            <person name="Nakamura R."/>
        </authorList>
    </citation>
    <scope>NUCLEOTIDE SEQUENCE [LARGE SCALE GENOMIC DNA]</scope>
    <source>
        <strain evidence="1 2">110S</strain>
    </source>
</reference>
<protein>
    <submittedName>
        <fullName evidence="1">Uncharacterized protein</fullName>
    </submittedName>
</protein>
<proteinExistence type="predicted"/>
<gene>
    <name evidence="1" type="ORF">ARMA_1798</name>
</gene>
<keyword evidence="2" id="KW-1185">Reference proteome</keyword>
<dbReference type="Proteomes" id="UP000037784">
    <property type="component" value="Unassembled WGS sequence"/>
</dbReference>
<dbReference type="InParanoid" id="A0A0M8K7J5"/>
<evidence type="ECO:0000313" key="2">
    <source>
        <dbReference type="Proteomes" id="UP000037784"/>
    </source>
</evidence>
<evidence type="ECO:0000313" key="1">
    <source>
        <dbReference type="EMBL" id="GAP63375.1"/>
    </source>
</evidence>
<name>A0A0M8K7J5_9CHLR</name>
<organism evidence="1 2">
    <name type="scientific">Ardenticatena maritima</name>
    <dbReference type="NCBI Taxonomy" id="872965"/>
    <lineage>
        <taxon>Bacteria</taxon>
        <taxon>Bacillati</taxon>
        <taxon>Chloroflexota</taxon>
        <taxon>Ardenticatenia</taxon>
        <taxon>Ardenticatenales</taxon>
        <taxon>Ardenticatenaceae</taxon>
        <taxon>Ardenticatena</taxon>
    </lineage>
</organism>